<dbReference type="InterPro" id="IPR036869">
    <property type="entry name" value="J_dom_sf"/>
</dbReference>
<organism evidence="4 5">
    <name type="scientific">Apiotrichum porosum</name>
    <dbReference type="NCBI Taxonomy" id="105984"/>
    <lineage>
        <taxon>Eukaryota</taxon>
        <taxon>Fungi</taxon>
        <taxon>Dikarya</taxon>
        <taxon>Basidiomycota</taxon>
        <taxon>Agaricomycotina</taxon>
        <taxon>Tremellomycetes</taxon>
        <taxon>Trichosporonales</taxon>
        <taxon>Trichosporonaceae</taxon>
        <taxon>Apiotrichum</taxon>
    </lineage>
</organism>
<dbReference type="InterPro" id="IPR001623">
    <property type="entry name" value="DnaJ_domain"/>
</dbReference>
<feature type="compositionally biased region" description="Pro residues" evidence="2">
    <location>
        <begin position="268"/>
        <end position="278"/>
    </location>
</feature>
<keyword evidence="1" id="KW-0143">Chaperone</keyword>
<protein>
    <recommendedName>
        <fullName evidence="3">J domain-containing protein</fullName>
    </recommendedName>
</protein>
<feature type="domain" description="J" evidence="3">
    <location>
        <begin position="17"/>
        <end position="81"/>
    </location>
</feature>
<dbReference type="Pfam" id="PF00226">
    <property type="entry name" value="DnaJ"/>
    <property type="match status" value="1"/>
</dbReference>
<dbReference type="AlphaFoldDB" id="A0A427Y4S8"/>
<evidence type="ECO:0000256" key="1">
    <source>
        <dbReference type="ARBA" id="ARBA00023186"/>
    </source>
</evidence>
<evidence type="ECO:0000259" key="3">
    <source>
        <dbReference type="PROSITE" id="PS50076"/>
    </source>
</evidence>
<accession>A0A427Y4S8</accession>
<dbReference type="RefSeq" id="XP_028478875.1">
    <property type="nucleotide sequence ID" value="XM_028619903.1"/>
</dbReference>
<dbReference type="SUPFAM" id="SSF46565">
    <property type="entry name" value="Chaperone J-domain"/>
    <property type="match status" value="1"/>
</dbReference>
<dbReference type="GO" id="GO:0051082">
    <property type="term" value="F:unfolded protein binding"/>
    <property type="evidence" value="ECO:0007669"/>
    <property type="project" value="TreeGrafter"/>
</dbReference>
<dbReference type="SMART" id="SM00271">
    <property type="entry name" value="DnaJ"/>
    <property type="match status" value="1"/>
</dbReference>
<dbReference type="CDD" id="cd06257">
    <property type="entry name" value="DnaJ"/>
    <property type="match status" value="1"/>
</dbReference>
<gene>
    <name evidence="4" type="ORF">EHS24_004311</name>
</gene>
<feature type="region of interest" description="Disordered" evidence="2">
    <location>
        <begin position="242"/>
        <end position="284"/>
    </location>
</feature>
<dbReference type="Proteomes" id="UP000279236">
    <property type="component" value="Unassembled WGS sequence"/>
</dbReference>
<dbReference type="PROSITE" id="PS50076">
    <property type="entry name" value="DNAJ_2"/>
    <property type="match status" value="1"/>
</dbReference>
<sequence length="284" mass="30457">MEDYVFPETGAKGGPPTPFEILGLERSASGGQIKAAYYRLALILHPDSSHPSASSDHFARLNKAYKLLNTNAGRSTYLSTGYGWNGGGFDSEYAESSADAMVREAIRRARANGAHEWRGRGFRDSEAGAGAWGAHRMGTDGQWQPYDADGHASGGGDALYMSNNKFVMVIAILAGIAVWAQWVQIDNVVDTSRASMIDRHVHAARALADARKDASIYGQERRDAIHRHVRQRAVLDEIDRMTQGGSTGHTAAIPPPQARDDAALAARPVPPPAPPSPTSPSASL</sequence>
<dbReference type="STRING" id="105984.A0A427Y4S8"/>
<dbReference type="PANTHER" id="PTHR43096">
    <property type="entry name" value="DNAJ HOMOLOG 1, MITOCHONDRIAL-RELATED"/>
    <property type="match status" value="1"/>
</dbReference>
<dbReference type="GeneID" id="39588854"/>
<evidence type="ECO:0000313" key="4">
    <source>
        <dbReference type="EMBL" id="RSH86090.1"/>
    </source>
</evidence>
<evidence type="ECO:0000313" key="5">
    <source>
        <dbReference type="Proteomes" id="UP000279236"/>
    </source>
</evidence>
<evidence type="ECO:0000256" key="2">
    <source>
        <dbReference type="SAM" id="MobiDB-lite"/>
    </source>
</evidence>
<dbReference type="OrthoDB" id="445556at2759"/>
<dbReference type="EMBL" id="RSCE01000002">
    <property type="protein sequence ID" value="RSH86090.1"/>
    <property type="molecule type" value="Genomic_DNA"/>
</dbReference>
<proteinExistence type="predicted"/>
<dbReference type="PANTHER" id="PTHR43096:SF52">
    <property type="entry name" value="DNAJ HOMOLOG 1, MITOCHONDRIAL-RELATED"/>
    <property type="match status" value="1"/>
</dbReference>
<reference evidence="4 5" key="1">
    <citation type="submission" date="2018-11" db="EMBL/GenBank/DDBJ databases">
        <title>Genome sequence of Apiotrichum porosum DSM 27194.</title>
        <authorList>
            <person name="Aliyu H."/>
            <person name="Gorte O."/>
            <person name="Ochsenreither K."/>
        </authorList>
    </citation>
    <scope>NUCLEOTIDE SEQUENCE [LARGE SCALE GENOMIC DNA]</scope>
    <source>
        <strain evidence="4 5">DSM 27194</strain>
    </source>
</reference>
<dbReference type="Gene3D" id="1.10.287.110">
    <property type="entry name" value="DnaJ domain"/>
    <property type="match status" value="1"/>
</dbReference>
<name>A0A427Y4S8_9TREE</name>
<dbReference type="GO" id="GO:0042026">
    <property type="term" value="P:protein refolding"/>
    <property type="evidence" value="ECO:0007669"/>
    <property type="project" value="TreeGrafter"/>
</dbReference>
<keyword evidence="5" id="KW-1185">Reference proteome</keyword>
<comment type="caution">
    <text evidence="4">The sequence shown here is derived from an EMBL/GenBank/DDBJ whole genome shotgun (WGS) entry which is preliminary data.</text>
</comment>
<dbReference type="GO" id="GO:0005737">
    <property type="term" value="C:cytoplasm"/>
    <property type="evidence" value="ECO:0007669"/>
    <property type="project" value="TreeGrafter"/>
</dbReference>
<dbReference type="PRINTS" id="PR00625">
    <property type="entry name" value="JDOMAIN"/>
</dbReference>